<dbReference type="Proteomes" id="UP000887540">
    <property type="component" value="Unplaced"/>
</dbReference>
<proteinExistence type="predicted"/>
<evidence type="ECO:0000256" key="1">
    <source>
        <dbReference type="SAM" id="Coils"/>
    </source>
</evidence>
<accession>A0A914CTU8</accession>
<feature type="coiled-coil region" evidence="1">
    <location>
        <begin position="14"/>
        <end position="125"/>
    </location>
</feature>
<keyword evidence="1" id="KW-0175">Coiled coil</keyword>
<evidence type="ECO:0000313" key="3">
    <source>
        <dbReference type="WBParaSite" id="ACRNAN_scaffold14212.g27135.t1"/>
    </source>
</evidence>
<dbReference type="AlphaFoldDB" id="A0A914CTU8"/>
<keyword evidence="2" id="KW-1185">Reference proteome</keyword>
<organism evidence="2 3">
    <name type="scientific">Acrobeloides nanus</name>
    <dbReference type="NCBI Taxonomy" id="290746"/>
    <lineage>
        <taxon>Eukaryota</taxon>
        <taxon>Metazoa</taxon>
        <taxon>Ecdysozoa</taxon>
        <taxon>Nematoda</taxon>
        <taxon>Chromadorea</taxon>
        <taxon>Rhabditida</taxon>
        <taxon>Tylenchina</taxon>
        <taxon>Cephalobomorpha</taxon>
        <taxon>Cephaloboidea</taxon>
        <taxon>Cephalobidae</taxon>
        <taxon>Acrobeloides</taxon>
    </lineage>
</organism>
<protein>
    <submittedName>
        <fullName evidence="3">Uncharacterized protein</fullName>
    </submittedName>
</protein>
<dbReference type="WBParaSite" id="ACRNAN_scaffold14212.g27135.t1">
    <property type="protein sequence ID" value="ACRNAN_scaffold14212.g27135.t1"/>
    <property type="gene ID" value="ACRNAN_scaffold14212.g27135"/>
</dbReference>
<sequence>MLISQSVFFCVPVKKEKETEIRELLVNREQAMQEILNIKQAFDEQKESMHILKTDFDKVDEDNKILIKGMSDKEAEISRLKEDLLQAEQSASNLIKSSRDAIDEARRSKEELEKAVLGRQEMERKIAVEKSEMKQKILTLKQEWETLVKQNYKREMTTATEHFRSMLSAQNLGFLEFKALEEWDDRSFSIPESSSISRASSSFDVVSDVDSVRTLEEEKNESP</sequence>
<evidence type="ECO:0000313" key="2">
    <source>
        <dbReference type="Proteomes" id="UP000887540"/>
    </source>
</evidence>
<name>A0A914CTU8_9BILA</name>
<reference evidence="3" key="1">
    <citation type="submission" date="2022-11" db="UniProtKB">
        <authorList>
            <consortium name="WormBaseParasite"/>
        </authorList>
    </citation>
    <scope>IDENTIFICATION</scope>
</reference>